<organism evidence="2 3">
    <name type="scientific">Deinococcus rufus</name>
    <dbReference type="NCBI Taxonomy" id="2136097"/>
    <lineage>
        <taxon>Bacteria</taxon>
        <taxon>Thermotogati</taxon>
        <taxon>Deinococcota</taxon>
        <taxon>Deinococci</taxon>
        <taxon>Deinococcales</taxon>
        <taxon>Deinococcaceae</taxon>
        <taxon>Deinococcus</taxon>
    </lineage>
</organism>
<feature type="domain" description="PIN" evidence="1">
    <location>
        <begin position="2"/>
        <end position="116"/>
    </location>
</feature>
<dbReference type="Proteomes" id="UP001595803">
    <property type="component" value="Unassembled WGS sequence"/>
</dbReference>
<name>A0ABV7Z6G1_9DEIO</name>
<protein>
    <submittedName>
        <fullName evidence="2">Toxin-antitoxin system toxin component, PIN family</fullName>
    </submittedName>
</protein>
<gene>
    <name evidence="2" type="ORF">ACFOSB_02415</name>
</gene>
<evidence type="ECO:0000313" key="3">
    <source>
        <dbReference type="Proteomes" id="UP001595803"/>
    </source>
</evidence>
<dbReference type="EMBL" id="JBHRZG010000002">
    <property type="protein sequence ID" value="MFC3831714.1"/>
    <property type="molecule type" value="Genomic_DNA"/>
</dbReference>
<reference evidence="3" key="1">
    <citation type="journal article" date="2019" name="Int. J. Syst. Evol. Microbiol.">
        <title>The Global Catalogue of Microorganisms (GCM) 10K type strain sequencing project: providing services to taxonomists for standard genome sequencing and annotation.</title>
        <authorList>
            <consortium name="The Broad Institute Genomics Platform"/>
            <consortium name="The Broad Institute Genome Sequencing Center for Infectious Disease"/>
            <person name="Wu L."/>
            <person name="Ma J."/>
        </authorList>
    </citation>
    <scope>NUCLEOTIDE SEQUENCE [LARGE SCALE GENOMIC DNA]</scope>
    <source>
        <strain evidence="3">CCTCC AB 2017081</strain>
    </source>
</reference>
<comment type="caution">
    <text evidence="2">The sequence shown here is derived from an EMBL/GenBank/DDBJ whole genome shotgun (WGS) entry which is preliminary data.</text>
</comment>
<sequence>MILDTHCFLSAVAAHAHGRDTALARTWQDFRTRELGLVFGEILLLEIQRVLDYPSVARLGISAGTAFTAATELLLLGEYAAPVPAISWPTLSDRNDWHLFDLLYHTGADALVTRDVQVLKAGRTLGMPVFSPDEL</sequence>
<accession>A0ABV7Z6G1</accession>
<dbReference type="InterPro" id="IPR002716">
    <property type="entry name" value="PIN_dom"/>
</dbReference>
<proteinExistence type="predicted"/>
<evidence type="ECO:0000313" key="2">
    <source>
        <dbReference type="EMBL" id="MFC3831714.1"/>
    </source>
</evidence>
<dbReference type="RefSeq" id="WP_322473799.1">
    <property type="nucleotide sequence ID" value="NZ_JBHRZG010000002.1"/>
</dbReference>
<dbReference type="Pfam" id="PF13470">
    <property type="entry name" value="PIN_3"/>
    <property type="match status" value="1"/>
</dbReference>
<keyword evidence="3" id="KW-1185">Reference proteome</keyword>
<evidence type="ECO:0000259" key="1">
    <source>
        <dbReference type="Pfam" id="PF13470"/>
    </source>
</evidence>